<dbReference type="GO" id="GO:0003723">
    <property type="term" value="F:RNA binding"/>
    <property type="evidence" value="ECO:0007669"/>
    <property type="project" value="UniProtKB-UniRule"/>
</dbReference>
<dbReference type="GO" id="GO:0006355">
    <property type="term" value="P:regulation of DNA-templated transcription"/>
    <property type="evidence" value="ECO:0007669"/>
    <property type="project" value="InterPro"/>
</dbReference>
<gene>
    <name evidence="15" type="ORF">CDO51_04670</name>
</gene>
<dbReference type="Pfam" id="PF01029">
    <property type="entry name" value="NusB"/>
    <property type="match status" value="1"/>
</dbReference>
<dbReference type="AlphaFoldDB" id="A0A226C183"/>
<keyword evidence="16" id="KW-1185">Reference proteome</keyword>
<dbReference type="InterPro" id="IPR006027">
    <property type="entry name" value="NusB_RsmB_TIM44"/>
</dbReference>
<dbReference type="FunFam" id="3.40.50.150:FF:000022">
    <property type="entry name" value="Ribosomal RNA small subunit methyltransferase B"/>
    <property type="match status" value="1"/>
</dbReference>
<dbReference type="SUPFAM" id="SSF48013">
    <property type="entry name" value="NusB-like"/>
    <property type="match status" value="1"/>
</dbReference>
<dbReference type="InterPro" id="IPR023267">
    <property type="entry name" value="RCMT"/>
</dbReference>
<comment type="subcellular location">
    <subcellularLocation>
        <location evidence="2">Cytoplasm</location>
    </subcellularLocation>
</comment>
<keyword evidence="5" id="KW-0698">rRNA processing</keyword>
<dbReference type="Pfam" id="PF22458">
    <property type="entry name" value="RsmF-B_ferredox"/>
    <property type="match status" value="1"/>
</dbReference>
<feature type="binding site" evidence="13">
    <location>
        <begin position="262"/>
        <end position="268"/>
    </location>
    <ligand>
        <name>S-adenosyl-L-methionine</name>
        <dbReference type="ChEBI" id="CHEBI:59789"/>
    </ligand>
</feature>
<dbReference type="InterPro" id="IPR054728">
    <property type="entry name" value="RsmB-like_ferredoxin"/>
</dbReference>
<dbReference type="PROSITE" id="PS51686">
    <property type="entry name" value="SAM_MT_RSMB_NOP"/>
    <property type="match status" value="1"/>
</dbReference>
<evidence type="ECO:0000256" key="3">
    <source>
        <dbReference type="ARBA" id="ARBA00012140"/>
    </source>
</evidence>
<comment type="function">
    <text evidence="1">Specifically methylates the cytosine at position 967 (m5C967) of 16S rRNA.</text>
</comment>
<evidence type="ECO:0000256" key="7">
    <source>
        <dbReference type="ARBA" id="ARBA00022679"/>
    </source>
</evidence>
<keyword evidence="7 13" id="KW-0808">Transferase</keyword>
<sequence>MTENSRELAYKVYKRIIEDKGYSNLVLQTFLKRSHLSQQDKALVSRIVYGTLQWQGLLDHYLKQLSSKPFGKLSNDAVYLLRLGAYQLLFLNKVPDSASVNETVKVAKKKTHRGIASFLNGILRNLIRKKDRLSLPSVDQDPIKYLAACYSHPKWMVEMWYNQYGFDITKQLLINNNEVPEHSIRTNTTLTDKYKLIDVLKQYGIESEEVEKIPEALIINNLHDLTEIQPFKDGLFQIQDINSMLVSHFVSPKSDDKIIDLCSAPGGKTTHLAQMMKDKGEILALDIHEHRVNLVKKASDRLHLNSITPMTMDATKLINNEYSKYHNKFEICLVDAPCSGLGTLRRRPELKWNITKDDIKQLTQLQKNLLETGAKLVKPGGKLVYSTCTVSLKENYHQIVNFLENNTNFSEYIPEQVNNEFSIGEELLDKGLQLLPDHKQGDGFYMVSMKKVDS</sequence>
<dbReference type="EMBL" id="NIQC01000007">
    <property type="protein sequence ID" value="OWZ84167.1"/>
    <property type="molecule type" value="Genomic_DNA"/>
</dbReference>
<dbReference type="SUPFAM" id="SSF53335">
    <property type="entry name" value="S-adenosyl-L-methionine-dependent methyltransferases"/>
    <property type="match status" value="1"/>
</dbReference>
<dbReference type="NCBIfam" id="TIGR00563">
    <property type="entry name" value="rsmB"/>
    <property type="match status" value="1"/>
</dbReference>
<comment type="catalytic activity">
    <reaction evidence="12">
        <text>cytidine(967) in 16S rRNA + S-adenosyl-L-methionine = 5-methylcytidine(967) in 16S rRNA + S-adenosyl-L-homocysteine + H(+)</text>
        <dbReference type="Rhea" id="RHEA:42748"/>
        <dbReference type="Rhea" id="RHEA-COMP:10219"/>
        <dbReference type="Rhea" id="RHEA-COMP:10220"/>
        <dbReference type="ChEBI" id="CHEBI:15378"/>
        <dbReference type="ChEBI" id="CHEBI:57856"/>
        <dbReference type="ChEBI" id="CHEBI:59789"/>
        <dbReference type="ChEBI" id="CHEBI:74483"/>
        <dbReference type="ChEBI" id="CHEBI:82748"/>
        <dbReference type="EC" id="2.1.1.176"/>
    </reaction>
</comment>
<dbReference type="EC" id="2.1.1.176" evidence="3"/>
<dbReference type="InterPro" id="IPR035926">
    <property type="entry name" value="NusB-like_sf"/>
</dbReference>
<keyword evidence="9 13" id="KW-0694">RNA-binding</keyword>
<dbReference type="Gene3D" id="1.10.940.10">
    <property type="entry name" value="NusB-like"/>
    <property type="match status" value="1"/>
</dbReference>
<dbReference type="InterPro" id="IPR001678">
    <property type="entry name" value="MeTrfase_RsmB-F_NOP2_dom"/>
</dbReference>
<dbReference type="GO" id="GO:0008649">
    <property type="term" value="F:rRNA methyltransferase activity"/>
    <property type="evidence" value="ECO:0007669"/>
    <property type="project" value="InterPro"/>
</dbReference>
<evidence type="ECO:0000256" key="4">
    <source>
        <dbReference type="ARBA" id="ARBA00022490"/>
    </source>
</evidence>
<dbReference type="InterPro" id="IPR029063">
    <property type="entry name" value="SAM-dependent_MTases_sf"/>
</dbReference>
<dbReference type="Gene3D" id="3.40.50.150">
    <property type="entry name" value="Vaccinia Virus protein VP39"/>
    <property type="match status" value="1"/>
</dbReference>
<feature type="binding site" evidence="13">
    <location>
        <position position="286"/>
    </location>
    <ligand>
        <name>S-adenosyl-L-methionine</name>
        <dbReference type="ChEBI" id="CHEBI:59789"/>
    </ligand>
</feature>
<evidence type="ECO:0000256" key="6">
    <source>
        <dbReference type="ARBA" id="ARBA00022603"/>
    </source>
</evidence>
<feature type="active site" description="Nucleophile" evidence="13">
    <location>
        <position position="388"/>
    </location>
</feature>
<accession>A0A226C183</accession>
<dbReference type="NCBIfam" id="NF011494">
    <property type="entry name" value="PRK14902.1"/>
    <property type="match status" value="1"/>
</dbReference>
<dbReference type="PANTHER" id="PTHR22807">
    <property type="entry name" value="NOP2 YEAST -RELATED NOL1/NOP2/FMU SUN DOMAIN-CONTAINING"/>
    <property type="match status" value="1"/>
</dbReference>
<dbReference type="GO" id="GO:0005737">
    <property type="term" value="C:cytoplasm"/>
    <property type="evidence" value="ECO:0007669"/>
    <property type="project" value="UniProtKB-SubCell"/>
</dbReference>
<evidence type="ECO:0000256" key="10">
    <source>
        <dbReference type="ARBA" id="ARBA00030399"/>
    </source>
</evidence>
<dbReference type="InterPro" id="IPR004573">
    <property type="entry name" value="rRNA_ssu_MeTfrase_B"/>
</dbReference>
<proteinExistence type="inferred from homology"/>
<evidence type="ECO:0000256" key="9">
    <source>
        <dbReference type="ARBA" id="ARBA00022884"/>
    </source>
</evidence>
<keyword evidence="4" id="KW-0963">Cytoplasm</keyword>
<evidence type="ECO:0000256" key="5">
    <source>
        <dbReference type="ARBA" id="ARBA00022552"/>
    </source>
</evidence>
<organism evidence="15 16">
    <name type="scientific">Natranaerobius trueperi</name>
    <dbReference type="NCBI Taxonomy" id="759412"/>
    <lineage>
        <taxon>Bacteria</taxon>
        <taxon>Bacillati</taxon>
        <taxon>Bacillota</taxon>
        <taxon>Clostridia</taxon>
        <taxon>Natranaerobiales</taxon>
        <taxon>Natranaerobiaceae</taxon>
        <taxon>Natranaerobius</taxon>
    </lineage>
</organism>
<reference evidence="15 16" key="1">
    <citation type="submission" date="2017-06" db="EMBL/GenBank/DDBJ databases">
        <title>Draft Genome Sequence of Natranaerobius trueperi halophilic, alkalithermophilic bacteria from soda lakes.</title>
        <authorList>
            <person name="Zhao B."/>
        </authorList>
    </citation>
    <scope>NUCLEOTIDE SEQUENCE [LARGE SCALE GENOMIC DNA]</scope>
    <source>
        <strain evidence="15 16">DSM 18760</strain>
    </source>
</reference>
<evidence type="ECO:0000256" key="11">
    <source>
        <dbReference type="ARBA" id="ARBA00031088"/>
    </source>
</evidence>
<keyword evidence="6 13" id="KW-0489">Methyltransferase</keyword>
<evidence type="ECO:0000256" key="2">
    <source>
        <dbReference type="ARBA" id="ARBA00004496"/>
    </source>
</evidence>
<comment type="similarity">
    <text evidence="13">Belongs to the class I-like SAM-binding methyltransferase superfamily. RsmB/NOP family.</text>
</comment>
<dbReference type="PRINTS" id="PR02008">
    <property type="entry name" value="RCMTFAMILY"/>
</dbReference>
<dbReference type="Proteomes" id="UP000214588">
    <property type="component" value="Unassembled WGS sequence"/>
</dbReference>
<evidence type="ECO:0000256" key="8">
    <source>
        <dbReference type="ARBA" id="ARBA00022691"/>
    </source>
</evidence>
<feature type="domain" description="SAM-dependent MTase RsmB/NOP-type" evidence="14">
    <location>
        <begin position="172"/>
        <end position="452"/>
    </location>
</feature>
<evidence type="ECO:0000256" key="13">
    <source>
        <dbReference type="PROSITE-ProRule" id="PRU01023"/>
    </source>
</evidence>
<dbReference type="Pfam" id="PF01189">
    <property type="entry name" value="Methyltr_RsmB-F"/>
    <property type="match status" value="1"/>
</dbReference>
<name>A0A226C183_9FIRM</name>
<dbReference type="InterPro" id="IPR049560">
    <property type="entry name" value="MeTrfase_RsmB-F_NOP2_cat"/>
</dbReference>
<feature type="binding site" evidence="13">
    <location>
        <position position="335"/>
    </location>
    <ligand>
        <name>S-adenosyl-L-methionine</name>
        <dbReference type="ChEBI" id="CHEBI:59789"/>
    </ligand>
</feature>
<feature type="binding site" evidence="13">
    <location>
        <position position="313"/>
    </location>
    <ligand>
        <name>S-adenosyl-L-methionine</name>
        <dbReference type="ChEBI" id="CHEBI:59789"/>
    </ligand>
</feature>
<dbReference type="RefSeq" id="WP_089023145.1">
    <property type="nucleotide sequence ID" value="NZ_NIQC01000007.1"/>
</dbReference>
<protein>
    <recommendedName>
        <fullName evidence="3">16S rRNA (cytosine(967)-C(5))-methyltransferase</fullName>
        <ecNumber evidence="3">2.1.1.176</ecNumber>
    </recommendedName>
    <alternativeName>
        <fullName evidence="10">16S rRNA m5C967 methyltransferase</fullName>
    </alternativeName>
    <alternativeName>
        <fullName evidence="11">rRNA (cytosine-C(5)-)-methyltransferase RsmB</fullName>
    </alternativeName>
</protein>
<dbReference type="PANTHER" id="PTHR22807:SF53">
    <property type="entry name" value="RIBOSOMAL RNA SMALL SUBUNIT METHYLTRANSFERASE B-RELATED"/>
    <property type="match status" value="1"/>
</dbReference>
<evidence type="ECO:0000256" key="12">
    <source>
        <dbReference type="ARBA" id="ARBA00047283"/>
    </source>
</evidence>
<evidence type="ECO:0000256" key="1">
    <source>
        <dbReference type="ARBA" id="ARBA00002724"/>
    </source>
</evidence>
<dbReference type="Gene3D" id="3.30.70.1170">
    <property type="entry name" value="Sun protein, domain 3"/>
    <property type="match status" value="1"/>
</dbReference>
<dbReference type="CDD" id="cd02440">
    <property type="entry name" value="AdoMet_MTases"/>
    <property type="match status" value="1"/>
</dbReference>
<keyword evidence="8 13" id="KW-0949">S-adenosyl-L-methionine</keyword>
<evidence type="ECO:0000259" key="14">
    <source>
        <dbReference type="PROSITE" id="PS51686"/>
    </source>
</evidence>
<comment type="caution">
    <text evidence="15">The sequence shown here is derived from an EMBL/GenBank/DDBJ whole genome shotgun (WGS) entry which is preliminary data.</text>
</comment>
<evidence type="ECO:0000313" key="16">
    <source>
        <dbReference type="Proteomes" id="UP000214588"/>
    </source>
</evidence>
<evidence type="ECO:0000313" key="15">
    <source>
        <dbReference type="EMBL" id="OWZ84167.1"/>
    </source>
</evidence>
<dbReference type="OrthoDB" id="9810297at2"/>